<name>A0AAV9GT63_9PEZI</name>
<reference evidence="2" key="2">
    <citation type="submission" date="2023-05" db="EMBL/GenBank/DDBJ databases">
        <authorList>
            <consortium name="Lawrence Berkeley National Laboratory"/>
            <person name="Steindorff A."/>
            <person name="Hensen N."/>
            <person name="Bonometti L."/>
            <person name="Westerberg I."/>
            <person name="Brannstrom I.O."/>
            <person name="Guillou S."/>
            <person name="Cros-Aarteil S."/>
            <person name="Calhoun S."/>
            <person name="Haridas S."/>
            <person name="Kuo A."/>
            <person name="Mondo S."/>
            <person name="Pangilinan J."/>
            <person name="Riley R."/>
            <person name="Labutti K."/>
            <person name="Andreopoulos B."/>
            <person name="Lipzen A."/>
            <person name="Chen C."/>
            <person name="Yanf M."/>
            <person name="Daum C."/>
            <person name="Ng V."/>
            <person name="Clum A."/>
            <person name="Ohm R."/>
            <person name="Martin F."/>
            <person name="Silar P."/>
            <person name="Natvig D."/>
            <person name="Lalanne C."/>
            <person name="Gautier V."/>
            <person name="Ament-Velasquez S.L."/>
            <person name="Kruys A."/>
            <person name="Hutchinson M.I."/>
            <person name="Powell A.J."/>
            <person name="Barry K."/>
            <person name="Miller A.N."/>
            <person name="Grigoriev I.V."/>
            <person name="Debuchy R."/>
            <person name="Gladieux P."/>
            <person name="Thoren M.H."/>
            <person name="Johannesson H."/>
        </authorList>
    </citation>
    <scope>NUCLEOTIDE SEQUENCE</scope>
    <source>
        <strain evidence="2">PSN243</strain>
    </source>
</reference>
<gene>
    <name evidence="2" type="ORF">QBC34DRAFT_64432</name>
</gene>
<reference evidence="2" key="1">
    <citation type="journal article" date="2023" name="Mol. Phylogenet. Evol.">
        <title>Genome-scale phylogeny and comparative genomics of the fungal order Sordariales.</title>
        <authorList>
            <person name="Hensen N."/>
            <person name="Bonometti L."/>
            <person name="Westerberg I."/>
            <person name="Brannstrom I.O."/>
            <person name="Guillou S."/>
            <person name="Cros-Aarteil S."/>
            <person name="Calhoun S."/>
            <person name="Haridas S."/>
            <person name="Kuo A."/>
            <person name="Mondo S."/>
            <person name="Pangilinan J."/>
            <person name="Riley R."/>
            <person name="LaButti K."/>
            <person name="Andreopoulos B."/>
            <person name="Lipzen A."/>
            <person name="Chen C."/>
            <person name="Yan M."/>
            <person name="Daum C."/>
            <person name="Ng V."/>
            <person name="Clum A."/>
            <person name="Steindorff A."/>
            <person name="Ohm R.A."/>
            <person name="Martin F."/>
            <person name="Silar P."/>
            <person name="Natvig D.O."/>
            <person name="Lalanne C."/>
            <person name="Gautier V."/>
            <person name="Ament-Velasquez S.L."/>
            <person name="Kruys A."/>
            <person name="Hutchinson M.I."/>
            <person name="Powell A.J."/>
            <person name="Barry K."/>
            <person name="Miller A.N."/>
            <person name="Grigoriev I.V."/>
            <person name="Debuchy R."/>
            <person name="Gladieux P."/>
            <person name="Hiltunen Thoren M."/>
            <person name="Johannesson H."/>
        </authorList>
    </citation>
    <scope>NUCLEOTIDE SEQUENCE</scope>
    <source>
        <strain evidence="2">PSN243</strain>
    </source>
</reference>
<feature type="region of interest" description="Disordered" evidence="1">
    <location>
        <begin position="34"/>
        <end position="141"/>
    </location>
</feature>
<feature type="compositionally biased region" description="Basic and acidic residues" evidence="1">
    <location>
        <begin position="375"/>
        <end position="389"/>
    </location>
</feature>
<dbReference type="EMBL" id="MU865931">
    <property type="protein sequence ID" value="KAK4450740.1"/>
    <property type="molecule type" value="Genomic_DNA"/>
</dbReference>
<sequence>MDALKHLVANIPDWLKRLEELNSQVAKRQMELAQLAEPKPQSDSVLPAAAVARSLRNKGSQESLRPHDEPEAHPRESTPQPEVAPIVTTAAPRSEQPAPASPSEPQSPSAIARQTSQARAAGQARARATLRRRQRSDSVISAEGAAPKFRTRSMIIVYYDSYVQLFFEDLVKFVSASRNMMRKAKMAAKVAQIKRLAEMEMPDESDEEEAEPSTPTPPDGAIAPLEAGPTVAKSGEAEESLPSLRFMSARRMQSPGLLMAQAALGRSMYSRAGMGARGAYGRGAMGPPGLDPLEKDIYDELDKGLEFVQSTCEHAAHQFLRDGDCAEEVGKISSRMAQTKELADKELERVQREEPDTLKAAEDESRGRSYRPPSMRKDLTSSCSHRSDPNIKDAALAAAKANTAAGASGIVASSKLAVDEGVEDMQPEVTPNPALNKATRMM</sequence>
<dbReference type="Proteomes" id="UP001321760">
    <property type="component" value="Unassembled WGS sequence"/>
</dbReference>
<evidence type="ECO:0000313" key="2">
    <source>
        <dbReference type="EMBL" id="KAK4450740.1"/>
    </source>
</evidence>
<keyword evidence="3" id="KW-1185">Reference proteome</keyword>
<protein>
    <recommendedName>
        <fullName evidence="4">Inhibitor of growth protein N-terminal histone-binding domain-containing protein</fullName>
    </recommendedName>
</protein>
<evidence type="ECO:0000256" key="1">
    <source>
        <dbReference type="SAM" id="MobiDB-lite"/>
    </source>
</evidence>
<feature type="region of interest" description="Disordered" evidence="1">
    <location>
        <begin position="348"/>
        <end position="389"/>
    </location>
</feature>
<comment type="caution">
    <text evidence="2">The sequence shown here is derived from an EMBL/GenBank/DDBJ whole genome shotgun (WGS) entry which is preliminary data.</text>
</comment>
<feature type="region of interest" description="Disordered" evidence="1">
    <location>
        <begin position="199"/>
        <end position="239"/>
    </location>
</feature>
<evidence type="ECO:0008006" key="4">
    <source>
        <dbReference type="Google" id="ProtNLM"/>
    </source>
</evidence>
<evidence type="ECO:0000313" key="3">
    <source>
        <dbReference type="Proteomes" id="UP001321760"/>
    </source>
</evidence>
<feature type="compositionally biased region" description="Basic and acidic residues" evidence="1">
    <location>
        <begin position="348"/>
        <end position="367"/>
    </location>
</feature>
<organism evidence="2 3">
    <name type="scientific">Podospora aff. communis PSN243</name>
    <dbReference type="NCBI Taxonomy" id="3040156"/>
    <lineage>
        <taxon>Eukaryota</taxon>
        <taxon>Fungi</taxon>
        <taxon>Dikarya</taxon>
        <taxon>Ascomycota</taxon>
        <taxon>Pezizomycotina</taxon>
        <taxon>Sordariomycetes</taxon>
        <taxon>Sordariomycetidae</taxon>
        <taxon>Sordariales</taxon>
        <taxon>Podosporaceae</taxon>
        <taxon>Podospora</taxon>
    </lineage>
</organism>
<accession>A0AAV9GT63</accession>
<feature type="compositionally biased region" description="Basic and acidic residues" evidence="1">
    <location>
        <begin position="64"/>
        <end position="76"/>
    </location>
</feature>
<feature type="region of interest" description="Disordered" evidence="1">
    <location>
        <begin position="421"/>
        <end position="442"/>
    </location>
</feature>
<feature type="compositionally biased region" description="Acidic residues" evidence="1">
    <location>
        <begin position="200"/>
        <end position="211"/>
    </location>
</feature>
<dbReference type="AlphaFoldDB" id="A0AAV9GT63"/>
<feature type="compositionally biased region" description="Low complexity" evidence="1">
    <location>
        <begin position="90"/>
        <end position="127"/>
    </location>
</feature>
<proteinExistence type="predicted"/>